<evidence type="ECO:0000313" key="10">
    <source>
        <dbReference type="Proteomes" id="UP001652625"/>
    </source>
</evidence>
<dbReference type="InterPro" id="IPR001293">
    <property type="entry name" value="Znf_TRAF"/>
</dbReference>
<dbReference type="Proteomes" id="UP001652625">
    <property type="component" value="Chromosome 01"/>
</dbReference>
<evidence type="ECO:0000256" key="3">
    <source>
        <dbReference type="ARBA" id="ARBA00022723"/>
    </source>
</evidence>
<accession>A0ABM4B6L8</accession>
<evidence type="ECO:0000256" key="2">
    <source>
        <dbReference type="ARBA" id="ARBA00022490"/>
    </source>
</evidence>
<name>A0ABM4B6L8_HYDVU</name>
<evidence type="ECO:0000256" key="7">
    <source>
        <dbReference type="PROSITE-ProRule" id="PRU00207"/>
    </source>
</evidence>
<dbReference type="SUPFAM" id="SSF49599">
    <property type="entry name" value="TRAF domain-like"/>
    <property type="match status" value="2"/>
</dbReference>
<keyword evidence="3 7" id="KW-0479">Metal-binding</keyword>
<proteinExistence type="predicted"/>
<evidence type="ECO:0000256" key="4">
    <source>
        <dbReference type="ARBA" id="ARBA00022737"/>
    </source>
</evidence>
<protein>
    <submittedName>
        <fullName evidence="11">Uncharacterized protein LOC100197701 isoform X3</fullName>
    </submittedName>
</protein>
<organism evidence="10 11">
    <name type="scientific">Hydra vulgaris</name>
    <name type="common">Hydra</name>
    <name type="synonym">Hydra attenuata</name>
    <dbReference type="NCBI Taxonomy" id="6087"/>
    <lineage>
        <taxon>Eukaryota</taxon>
        <taxon>Metazoa</taxon>
        <taxon>Cnidaria</taxon>
        <taxon>Hydrozoa</taxon>
        <taxon>Hydroidolina</taxon>
        <taxon>Anthoathecata</taxon>
        <taxon>Aplanulata</taxon>
        <taxon>Hydridae</taxon>
        <taxon>Hydra</taxon>
    </lineage>
</organism>
<dbReference type="Gene3D" id="3.30.40.10">
    <property type="entry name" value="Zinc/RING finger domain, C3HC4 (zinc finger)"/>
    <property type="match status" value="1"/>
</dbReference>
<dbReference type="PROSITE" id="PS50144">
    <property type="entry name" value="MATH"/>
    <property type="match status" value="1"/>
</dbReference>
<keyword evidence="10" id="KW-1185">Reference proteome</keyword>
<keyword evidence="2" id="KW-0963">Cytoplasm</keyword>
<gene>
    <name evidence="11" type="primary">LOC100197701</name>
</gene>
<dbReference type="PANTHER" id="PTHR10131:SF148">
    <property type="entry name" value="TNF RECEPTOR-ASSOCIATED FACTOR"/>
    <property type="match status" value="1"/>
</dbReference>
<evidence type="ECO:0000259" key="9">
    <source>
        <dbReference type="PROSITE" id="PS50145"/>
    </source>
</evidence>
<keyword evidence="5 7" id="KW-0863">Zinc-finger</keyword>
<dbReference type="Pfam" id="PF02176">
    <property type="entry name" value="zf-TRAF"/>
    <property type="match status" value="1"/>
</dbReference>
<evidence type="ECO:0000256" key="1">
    <source>
        <dbReference type="ARBA" id="ARBA00004496"/>
    </source>
</evidence>
<sequence>MAFLKRLRKIKSVDSDEPDTNIEKQIFHLIDRASSKNHVVEAQISPKANYAGLHPLLIESKSFPRGNPLYNEKKEVVKLRSYYYSGSMNGNNDFSFPHHKRRSAELSWDNRRPLFFHKTFEIKKAVSTGDLNSLQDNFNYDQSYQNEDSSNGNDFVLSSNPNVSFKKSNINKMFPLGKQLSLSLTTLDDKKVLKAKKTPYRSMPLFALNGDSVEDIDKVLNTTWPTSSLHKNISTDVESSSNNNVENTVNKNDFNDLNNLSNEINITIDEKCNETLSQNDSNTFNKENEFKLISLQDKNSSYQQDNNHLESNNQSHNVKRLVLNNENEDEEKKHEIPVTPTMKNKDHKIVIKENKDLSLKELSKYVPLTFFSEQKSREFFGNFSSFSNMDTEQKNLVNLKTLLEEHSSREKNVVDAYLNNEGLEESEEYCVTESHQRDIIDFLFKLADNSVYPDKACKRTVLAFKVRCYNFGNDCEWIGELGNLQDHLEQCQLIEVACVNACGRKDIHRNQMSQHTDADGDCPLAIVACRYSDVGCKFKARRNELEDHLRESIEEHLKFAHLRIRELEIRQETICMNGKFLWKITNYDLLMKQSATKKDKEKLCSPPFYTGQYGYKLRAEAFLNGLGQGKGSHLSLYVVIMKGEYDAILPWPFRQNVDFVLIDQDEEVNNRVNKIWKLSCERNSDYFKRPNKSKSLGFGCPKFVSLETLKSRNYIKEQTLFIKIEVEPTDCLVFNPVGFVH</sequence>
<dbReference type="GeneID" id="100197701"/>
<feature type="zinc finger region" description="TRAF-type" evidence="7">
    <location>
        <begin position="487"/>
        <end position="546"/>
    </location>
</feature>
<dbReference type="Gene3D" id="2.60.210.10">
    <property type="entry name" value="Apoptosis, Tumor Necrosis Factor Receptor Associated Protein 2, Chain A"/>
    <property type="match status" value="1"/>
</dbReference>
<dbReference type="PROSITE" id="PS50145">
    <property type="entry name" value="ZF_TRAF"/>
    <property type="match status" value="1"/>
</dbReference>
<dbReference type="SMART" id="SM00061">
    <property type="entry name" value="MATH"/>
    <property type="match status" value="1"/>
</dbReference>
<evidence type="ECO:0000313" key="11">
    <source>
        <dbReference type="RefSeq" id="XP_065644487.1"/>
    </source>
</evidence>
<evidence type="ECO:0000259" key="8">
    <source>
        <dbReference type="PROSITE" id="PS50144"/>
    </source>
</evidence>
<dbReference type="Pfam" id="PF21355">
    <property type="entry name" value="TRAF-mep_MATH"/>
    <property type="match status" value="1"/>
</dbReference>
<reference evidence="11" key="2">
    <citation type="submission" date="2025-08" db="UniProtKB">
        <authorList>
            <consortium name="RefSeq"/>
        </authorList>
    </citation>
    <scope>IDENTIFICATION</scope>
</reference>
<dbReference type="InterPro" id="IPR008974">
    <property type="entry name" value="TRAF-like"/>
</dbReference>
<feature type="domain" description="MATH" evidence="8">
    <location>
        <begin position="577"/>
        <end position="726"/>
    </location>
</feature>
<keyword evidence="6 7" id="KW-0862">Zinc</keyword>
<dbReference type="InterPro" id="IPR013083">
    <property type="entry name" value="Znf_RING/FYVE/PHD"/>
</dbReference>
<evidence type="ECO:0000256" key="6">
    <source>
        <dbReference type="ARBA" id="ARBA00022833"/>
    </source>
</evidence>
<feature type="domain" description="TRAF-type" evidence="9">
    <location>
        <begin position="487"/>
        <end position="546"/>
    </location>
</feature>
<evidence type="ECO:0000256" key="5">
    <source>
        <dbReference type="ARBA" id="ARBA00022771"/>
    </source>
</evidence>
<dbReference type="PANTHER" id="PTHR10131">
    <property type="entry name" value="TNF RECEPTOR ASSOCIATED FACTOR"/>
    <property type="match status" value="1"/>
</dbReference>
<dbReference type="CDD" id="cd00270">
    <property type="entry name" value="MATH_TRAF_C"/>
    <property type="match status" value="1"/>
</dbReference>
<dbReference type="RefSeq" id="XP_065644487.1">
    <property type="nucleotide sequence ID" value="XM_065788415.1"/>
</dbReference>
<dbReference type="InterPro" id="IPR002083">
    <property type="entry name" value="MATH/TRAF_dom"/>
</dbReference>
<reference evidence="10" key="1">
    <citation type="submission" date="2025-05" db="UniProtKB">
        <authorList>
            <consortium name="RefSeq"/>
        </authorList>
    </citation>
    <scope>NUCLEOTIDE SEQUENCE [LARGE SCALE GENOMIC DNA]</scope>
</reference>
<comment type="subcellular location">
    <subcellularLocation>
        <location evidence="1">Cytoplasm</location>
    </subcellularLocation>
</comment>
<keyword evidence="4" id="KW-0677">Repeat</keyword>
<dbReference type="InterPro" id="IPR049342">
    <property type="entry name" value="TRAF1-6_MATH_dom"/>
</dbReference>